<dbReference type="SUPFAM" id="SSF53649">
    <property type="entry name" value="Alkaline phosphatase-like"/>
    <property type="match status" value="1"/>
</dbReference>
<dbReference type="Proteomes" id="UP000322887">
    <property type="component" value="Chromosome"/>
</dbReference>
<evidence type="ECO:0000313" key="2">
    <source>
        <dbReference type="Proteomes" id="UP000322887"/>
    </source>
</evidence>
<gene>
    <name evidence="1" type="ORF">GmarT_39980</name>
</gene>
<proteinExistence type="predicted"/>
<name>A0ABX5YRA1_9PLAN</name>
<dbReference type="Gene3D" id="3.30.1120.10">
    <property type="match status" value="1"/>
</dbReference>
<evidence type="ECO:0000313" key="1">
    <source>
        <dbReference type="EMBL" id="QEG18113.1"/>
    </source>
</evidence>
<reference evidence="1 2" key="1">
    <citation type="submission" date="2019-08" db="EMBL/GenBank/DDBJ databases">
        <title>Deep-cultivation of Planctomycetes and their phenomic and genomic characterization uncovers novel biology.</title>
        <authorList>
            <person name="Wiegand S."/>
            <person name="Jogler M."/>
            <person name="Boedeker C."/>
            <person name="Pinto D."/>
            <person name="Vollmers J."/>
            <person name="Rivas-Marin E."/>
            <person name="Kohn T."/>
            <person name="Peeters S.H."/>
            <person name="Heuer A."/>
            <person name="Rast P."/>
            <person name="Oberbeckmann S."/>
            <person name="Bunk B."/>
            <person name="Jeske O."/>
            <person name="Meyerdierks A."/>
            <person name="Storesund J.E."/>
            <person name="Kallscheuer N."/>
            <person name="Luecker S."/>
            <person name="Lage O.M."/>
            <person name="Pohl T."/>
            <person name="Merkel B.J."/>
            <person name="Hornburger P."/>
            <person name="Mueller R.-W."/>
            <person name="Bruemmer F."/>
            <person name="Labrenz M."/>
            <person name="Spormann A.M."/>
            <person name="Op den Camp H."/>
            <person name="Overmann J."/>
            <person name="Amann R."/>
            <person name="Jetten M.S.M."/>
            <person name="Mascher T."/>
            <person name="Medema M.H."/>
            <person name="Devos D.P."/>
            <person name="Kaster A.-K."/>
            <person name="Ovreas L."/>
            <person name="Rohde M."/>
            <person name="Galperin M.Y."/>
            <person name="Jogler C."/>
        </authorList>
    </citation>
    <scope>NUCLEOTIDE SEQUENCE [LARGE SCALE GENOMIC DNA]</scope>
    <source>
        <strain evidence="1 2">DSM 8797</strain>
    </source>
</reference>
<organism evidence="1 2">
    <name type="scientific">Gimesia maris</name>
    <dbReference type="NCBI Taxonomy" id="122"/>
    <lineage>
        <taxon>Bacteria</taxon>
        <taxon>Pseudomonadati</taxon>
        <taxon>Planctomycetota</taxon>
        <taxon>Planctomycetia</taxon>
        <taxon>Planctomycetales</taxon>
        <taxon>Planctomycetaceae</taxon>
        <taxon>Gimesia</taxon>
    </lineage>
</organism>
<keyword evidence="2" id="KW-1185">Reference proteome</keyword>
<accession>A0ABX5YRA1</accession>
<dbReference type="EMBL" id="CP042910">
    <property type="protein sequence ID" value="QEG18113.1"/>
    <property type="molecule type" value="Genomic_DNA"/>
</dbReference>
<dbReference type="GeneID" id="98648488"/>
<dbReference type="InterPro" id="IPR017850">
    <property type="entry name" value="Alkaline_phosphatase_core_sf"/>
</dbReference>
<dbReference type="RefSeq" id="WP_002647675.1">
    <property type="nucleotide sequence ID" value="NZ_CP036353.1"/>
</dbReference>
<sequence length="83" mass="9618">MSRRNLELSRCKPTITEFYNLESDIGEEQDLAEQHPEIVNRMTVDFKHLIEQGSSRAGQKAANDSQVRFDITQKQRWAPALKD</sequence>
<protein>
    <submittedName>
        <fullName evidence="1">Uncharacterized protein</fullName>
    </submittedName>
</protein>